<evidence type="ECO:0000313" key="2">
    <source>
        <dbReference type="Proteomes" id="UP000095280"/>
    </source>
</evidence>
<keyword evidence="2" id="KW-1185">Reference proteome</keyword>
<evidence type="ECO:0000313" key="3">
    <source>
        <dbReference type="WBParaSite" id="maker-unitig_31169-snap-gene-0.2-mRNA-1"/>
    </source>
</evidence>
<protein>
    <submittedName>
        <fullName evidence="3">Integrin_alpha2 domain-containing protein</fullName>
    </submittedName>
</protein>
<evidence type="ECO:0000256" key="1">
    <source>
        <dbReference type="SAM" id="MobiDB-lite"/>
    </source>
</evidence>
<name>A0A1I8FEU6_9PLAT</name>
<dbReference type="InterPro" id="IPR043136">
    <property type="entry name" value="B30.2/SPRY_sf"/>
</dbReference>
<dbReference type="Gene3D" id="2.60.120.920">
    <property type="match status" value="1"/>
</dbReference>
<dbReference type="AlphaFoldDB" id="A0A1I8FEU6"/>
<sequence length="530" mass="56968">NRSLTCRHSWDPASPRPATPQRLRPVRQLRPGRPGLPLQSDRLGHRRRRPLSVRAAVRRACATCGVCADCVAAAWALHACVHPNRALPGSINLSTGGDGGSDLRRALSRRRLRLDDQGPAVELCPRLSLQSASKPEVTFCRNQLIAQDELIVCLKDTSTSGLIQVYPEVNVLEKDLEFKSKPQSLDYSVDISFRLSPANLPEDLSLSDAQSSAEQMPRYNYSAKSNSYLWQDAGLLAYSCVGDRSSQLPVGLLIGQSPLTGGSDTFTITEGTISIGLVPFGYHTTSQPGWRAGSIGYHGDDGGLFLSSGQSTRRLEPFSAESSLPGCQVRCQLKPVSGRLRCIFSLDRRGVGDFVEVSSEPVEPPAGGFFACVGMHSPGEIVQLVDSAAWRPAAAETSAAVAGAVGSEDSGQEREPFDSVRYQLASVWPQLELPCHVQSVGLRGGNRGISGVLSGLLMIELRTSEPTQIRVISSGSVRCHLVTRAASGDSASALSESESSWQSLLEMLGSIEEKRRPSFKAKAAVAKRPP</sequence>
<reference evidence="3" key="1">
    <citation type="submission" date="2016-11" db="UniProtKB">
        <authorList>
            <consortium name="WormBaseParasite"/>
        </authorList>
    </citation>
    <scope>IDENTIFICATION</scope>
</reference>
<accession>A0A1I8FEU6</accession>
<proteinExistence type="predicted"/>
<dbReference type="WBParaSite" id="maker-unitig_31169-snap-gene-0.2-mRNA-1">
    <property type="protein sequence ID" value="maker-unitig_31169-snap-gene-0.2-mRNA-1"/>
    <property type="gene ID" value="maker-unitig_31169-snap-gene-0.2"/>
</dbReference>
<feature type="compositionally biased region" description="Low complexity" evidence="1">
    <location>
        <begin position="20"/>
        <end position="39"/>
    </location>
</feature>
<organism evidence="2 3">
    <name type="scientific">Macrostomum lignano</name>
    <dbReference type="NCBI Taxonomy" id="282301"/>
    <lineage>
        <taxon>Eukaryota</taxon>
        <taxon>Metazoa</taxon>
        <taxon>Spiralia</taxon>
        <taxon>Lophotrochozoa</taxon>
        <taxon>Platyhelminthes</taxon>
        <taxon>Rhabditophora</taxon>
        <taxon>Macrostomorpha</taxon>
        <taxon>Macrostomida</taxon>
        <taxon>Macrostomidae</taxon>
        <taxon>Macrostomum</taxon>
    </lineage>
</organism>
<feature type="region of interest" description="Disordered" evidence="1">
    <location>
        <begin position="1"/>
        <end position="47"/>
    </location>
</feature>
<dbReference type="Proteomes" id="UP000095280">
    <property type="component" value="Unplaced"/>
</dbReference>